<comment type="caution">
    <text evidence="5">The sequence shown here is derived from an EMBL/GenBank/DDBJ whole genome shotgun (WGS) entry which is preliminary data.</text>
</comment>
<dbReference type="Proteomes" id="UP001604336">
    <property type="component" value="Unassembled WGS sequence"/>
</dbReference>
<keyword evidence="3" id="KW-0812">Transmembrane</keyword>
<dbReference type="PANTHER" id="PTHR31044">
    <property type="entry name" value="BETA-1,3 GLUCANASE"/>
    <property type="match status" value="1"/>
</dbReference>
<dbReference type="SMART" id="SM00768">
    <property type="entry name" value="X8"/>
    <property type="match status" value="1"/>
</dbReference>
<evidence type="ECO:0000256" key="1">
    <source>
        <dbReference type="ARBA" id="ARBA00022729"/>
    </source>
</evidence>
<feature type="domain" description="X8" evidence="4">
    <location>
        <begin position="57"/>
        <end position="142"/>
    </location>
</feature>
<evidence type="ECO:0000259" key="4">
    <source>
        <dbReference type="SMART" id="SM00768"/>
    </source>
</evidence>
<evidence type="ECO:0000256" key="3">
    <source>
        <dbReference type="SAM" id="Phobius"/>
    </source>
</evidence>
<keyword evidence="3" id="KW-0472">Membrane</keyword>
<dbReference type="InterPro" id="IPR012946">
    <property type="entry name" value="X8"/>
</dbReference>
<dbReference type="GO" id="GO:0009506">
    <property type="term" value="C:plasmodesma"/>
    <property type="evidence" value="ECO:0007669"/>
    <property type="project" value="UniProtKB-ARBA"/>
</dbReference>
<dbReference type="Gene3D" id="1.20.58.1040">
    <property type="match status" value="1"/>
</dbReference>
<dbReference type="InterPro" id="IPR044788">
    <property type="entry name" value="X8_dom_prot"/>
</dbReference>
<keyword evidence="3" id="KW-1133">Transmembrane helix</keyword>
<feature type="transmembrane region" description="Helical" evidence="3">
    <location>
        <begin position="27"/>
        <end position="50"/>
    </location>
</feature>
<evidence type="ECO:0000313" key="6">
    <source>
        <dbReference type="Proteomes" id="UP001604336"/>
    </source>
</evidence>
<protein>
    <submittedName>
        <fullName evidence="5">PLASMODESMATA CALLOSE-BINDING PROTEIN 3</fullName>
    </submittedName>
</protein>
<proteinExistence type="predicted"/>
<feature type="region of interest" description="Disordered" evidence="2">
    <location>
        <begin position="140"/>
        <end position="185"/>
    </location>
</feature>
<evidence type="ECO:0000256" key="2">
    <source>
        <dbReference type="SAM" id="MobiDB-lite"/>
    </source>
</evidence>
<dbReference type="EMBL" id="JBFOLK010000004">
    <property type="protein sequence ID" value="KAL2519283.1"/>
    <property type="molecule type" value="Genomic_DNA"/>
</dbReference>
<feature type="compositionally biased region" description="Basic residues" evidence="2">
    <location>
        <begin position="172"/>
        <end position="185"/>
    </location>
</feature>
<keyword evidence="6" id="KW-1185">Reference proteome</keyword>
<dbReference type="AlphaFoldDB" id="A0ABD1U2R1"/>
<evidence type="ECO:0000313" key="5">
    <source>
        <dbReference type="EMBL" id="KAL2519283.1"/>
    </source>
</evidence>
<feature type="compositionally biased region" description="Low complexity" evidence="2">
    <location>
        <begin position="143"/>
        <end position="171"/>
    </location>
</feature>
<keyword evidence="1" id="KW-0732">Signal</keyword>
<reference evidence="6" key="1">
    <citation type="submission" date="2024-07" db="EMBL/GenBank/DDBJ databases">
        <title>Two chromosome-level genome assemblies of Korean endemic species Abeliophyllum distichum and Forsythia ovata (Oleaceae).</title>
        <authorList>
            <person name="Jang H."/>
        </authorList>
    </citation>
    <scope>NUCLEOTIDE SEQUENCE [LARGE SCALE GENOMIC DNA]</scope>
</reference>
<organism evidence="5 6">
    <name type="scientific">Abeliophyllum distichum</name>
    <dbReference type="NCBI Taxonomy" id="126358"/>
    <lineage>
        <taxon>Eukaryota</taxon>
        <taxon>Viridiplantae</taxon>
        <taxon>Streptophyta</taxon>
        <taxon>Embryophyta</taxon>
        <taxon>Tracheophyta</taxon>
        <taxon>Spermatophyta</taxon>
        <taxon>Magnoliopsida</taxon>
        <taxon>eudicotyledons</taxon>
        <taxon>Gunneridae</taxon>
        <taxon>Pentapetalae</taxon>
        <taxon>asterids</taxon>
        <taxon>lamiids</taxon>
        <taxon>Lamiales</taxon>
        <taxon>Oleaceae</taxon>
        <taxon>Forsythieae</taxon>
        <taxon>Abeliophyllum</taxon>
    </lineage>
</organism>
<gene>
    <name evidence="5" type="ORF">Adt_15530</name>
</gene>
<accession>A0ABD1U2R1</accession>
<sequence length="220" mass="24222">MALSAPTLELVARGSDGFLPSAESVDFLVVVDIEIIMAVFVLSLVFLLAITGHSDASYCTCNDGLSTDVYQKNIDYACGAGADCSPITQNGPCFQPNTVKDHCNYAVNSYYQKKGQNPQSCNFLNTATVTQSAPTASSGCVYPSSPSNTGTGTAPPTTPSTGGTPTFGGTPPHRRHPHWRHSHWRHTHRRHPLDYGSRHHYWISGFWSWTNWKWLLQHRQ</sequence>
<name>A0ABD1U2R1_9LAMI</name>
<dbReference type="PANTHER" id="PTHR31044:SF60">
    <property type="entry name" value="PLASMODESMATA CALLOSE-BINDING PROTEIN 4"/>
    <property type="match status" value="1"/>
</dbReference>
<dbReference type="Pfam" id="PF07983">
    <property type="entry name" value="X8"/>
    <property type="match status" value="1"/>
</dbReference>